<gene>
    <name evidence="1" type="ORF">GCM10010842_21970</name>
</gene>
<protein>
    <recommendedName>
        <fullName evidence="3">DUF1579 domain-containing protein</fullName>
    </recommendedName>
</protein>
<accession>A0ABQ2J3U7</accession>
<dbReference type="Proteomes" id="UP000645517">
    <property type="component" value="Unassembled WGS sequence"/>
</dbReference>
<reference evidence="2" key="1">
    <citation type="journal article" date="2019" name="Int. J. Syst. Evol. Microbiol.">
        <title>The Global Catalogue of Microorganisms (GCM) 10K type strain sequencing project: providing services to taxonomists for standard genome sequencing and annotation.</title>
        <authorList>
            <consortium name="The Broad Institute Genomics Platform"/>
            <consortium name="The Broad Institute Genome Sequencing Center for Infectious Disease"/>
            <person name="Wu L."/>
            <person name="Ma J."/>
        </authorList>
    </citation>
    <scope>NUCLEOTIDE SEQUENCE [LARGE SCALE GENOMIC DNA]</scope>
    <source>
        <strain evidence="2">JCM 16918</strain>
    </source>
</reference>
<dbReference type="EMBL" id="BMOR01000008">
    <property type="protein sequence ID" value="GGN38790.1"/>
    <property type="molecule type" value="Genomic_DNA"/>
</dbReference>
<organism evidence="1 2">
    <name type="scientific">Deinococcus daejeonensis</name>
    <dbReference type="NCBI Taxonomy" id="1007098"/>
    <lineage>
        <taxon>Bacteria</taxon>
        <taxon>Thermotogati</taxon>
        <taxon>Deinococcota</taxon>
        <taxon>Deinococci</taxon>
        <taxon>Deinococcales</taxon>
        <taxon>Deinococcaceae</taxon>
        <taxon>Deinococcus</taxon>
    </lineage>
</organism>
<dbReference type="RefSeq" id="WP_189056777.1">
    <property type="nucleotide sequence ID" value="NZ_BMOR01000008.1"/>
</dbReference>
<proteinExistence type="predicted"/>
<comment type="caution">
    <text evidence="1">The sequence shown here is derived from an EMBL/GenBank/DDBJ whole genome shotgun (WGS) entry which is preliminary data.</text>
</comment>
<keyword evidence="2" id="KW-1185">Reference proteome</keyword>
<name>A0ABQ2J3U7_9DEIO</name>
<sequence length="139" mass="15359">MTVDCSVTLATAAGWSVLAEFETVTVQRPDGARWEIGWMYGNPEAALITWENTYAVVVGCGVIVADLHRFGEPVTPGPDGPAPHLRADPPETWWFEAVYQQDGGRVRLVADMYSEQAGVYDLDLSTQRFTRLFAHSPET</sequence>
<evidence type="ECO:0000313" key="2">
    <source>
        <dbReference type="Proteomes" id="UP000645517"/>
    </source>
</evidence>
<evidence type="ECO:0000313" key="1">
    <source>
        <dbReference type="EMBL" id="GGN38790.1"/>
    </source>
</evidence>
<evidence type="ECO:0008006" key="3">
    <source>
        <dbReference type="Google" id="ProtNLM"/>
    </source>
</evidence>